<dbReference type="PANTHER" id="PTHR36437:SF2">
    <property type="entry name" value="GLYOXALASE_BLEOMYCIN RESISTANCE PROTEIN_DIOXYGENASE"/>
    <property type="match status" value="1"/>
</dbReference>
<dbReference type="CDD" id="cd07263">
    <property type="entry name" value="VOC_like"/>
    <property type="match status" value="1"/>
</dbReference>
<dbReference type="InterPro" id="IPR037523">
    <property type="entry name" value="VOC_core"/>
</dbReference>
<evidence type="ECO:0000313" key="2">
    <source>
        <dbReference type="EMBL" id="SDW40341.1"/>
    </source>
</evidence>
<keyword evidence="3" id="KW-1185">Reference proteome</keyword>
<feature type="domain" description="VOC" evidence="1">
    <location>
        <begin position="4"/>
        <end position="128"/>
    </location>
</feature>
<dbReference type="InterPro" id="IPR004360">
    <property type="entry name" value="Glyas_Fos-R_dOase_dom"/>
</dbReference>
<dbReference type="Proteomes" id="UP000199441">
    <property type="component" value="Unassembled WGS sequence"/>
</dbReference>
<dbReference type="GO" id="GO:0051213">
    <property type="term" value="F:dioxygenase activity"/>
    <property type="evidence" value="ECO:0007669"/>
    <property type="project" value="UniProtKB-KW"/>
</dbReference>
<dbReference type="STRING" id="670155.SAMN04488001_1095"/>
<dbReference type="EMBL" id="FNOI01000001">
    <property type="protein sequence ID" value="SDW40341.1"/>
    <property type="molecule type" value="Genomic_DNA"/>
</dbReference>
<accession>A0A1H2T8Z2</accession>
<proteinExistence type="predicted"/>
<keyword evidence="2" id="KW-0223">Dioxygenase</keyword>
<dbReference type="AlphaFoldDB" id="A0A1H2T8Z2"/>
<gene>
    <name evidence="2" type="ORF">SAMN04488001_1095</name>
</gene>
<dbReference type="SUPFAM" id="SSF54593">
    <property type="entry name" value="Glyoxalase/Bleomycin resistance protein/Dihydroxybiphenyl dioxygenase"/>
    <property type="match status" value="1"/>
</dbReference>
<dbReference type="OrthoDB" id="9794917at2"/>
<evidence type="ECO:0000259" key="1">
    <source>
        <dbReference type="PROSITE" id="PS51819"/>
    </source>
</evidence>
<dbReference type="InterPro" id="IPR029068">
    <property type="entry name" value="Glyas_Bleomycin-R_OHBP_Dase"/>
</dbReference>
<dbReference type="Gene3D" id="3.10.180.10">
    <property type="entry name" value="2,3-Dihydroxybiphenyl 1,2-Dioxygenase, domain 1"/>
    <property type="match status" value="1"/>
</dbReference>
<sequence length="130" mass="14382">MSRRISAFSILVPTYDEGLDFYVSRLGFHLIEDTDMGAGKRWVLIAPSPDCETRILLAQASGDAQVAAIGAQTGGRVGFFLNTDDFDADHAQMLAAGVTFEEAPRVEPYGKVAVWRDPWGNRWDLLQLYS</sequence>
<dbReference type="PANTHER" id="PTHR36437">
    <property type="entry name" value="GLYOXALASE/BLEOMYCIN RESISTANCE PROTEIN/DIOXYGENASE"/>
    <property type="match status" value="1"/>
</dbReference>
<organism evidence="2 3">
    <name type="scientific">Litoreibacter albidus</name>
    <dbReference type="NCBI Taxonomy" id="670155"/>
    <lineage>
        <taxon>Bacteria</taxon>
        <taxon>Pseudomonadati</taxon>
        <taxon>Pseudomonadota</taxon>
        <taxon>Alphaproteobacteria</taxon>
        <taxon>Rhodobacterales</taxon>
        <taxon>Roseobacteraceae</taxon>
        <taxon>Litoreibacter</taxon>
    </lineage>
</organism>
<protein>
    <submittedName>
        <fullName evidence="2">Catechol 2,3-dioxygenase</fullName>
    </submittedName>
</protein>
<evidence type="ECO:0000313" key="3">
    <source>
        <dbReference type="Proteomes" id="UP000199441"/>
    </source>
</evidence>
<dbReference type="RefSeq" id="WP_089945357.1">
    <property type="nucleotide sequence ID" value="NZ_FNOI01000001.1"/>
</dbReference>
<reference evidence="3" key="1">
    <citation type="submission" date="2016-10" db="EMBL/GenBank/DDBJ databases">
        <authorList>
            <person name="Varghese N."/>
            <person name="Submissions S."/>
        </authorList>
    </citation>
    <scope>NUCLEOTIDE SEQUENCE [LARGE SCALE GENOMIC DNA]</scope>
    <source>
        <strain evidence="3">DSM 26922</strain>
    </source>
</reference>
<keyword evidence="2" id="KW-0560">Oxidoreductase</keyword>
<dbReference type="PROSITE" id="PS51819">
    <property type="entry name" value="VOC"/>
    <property type="match status" value="1"/>
</dbReference>
<dbReference type="Pfam" id="PF00903">
    <property type="entry name" value="Glyoxalase"/>
    <property type="match status" value="1"/>
</dbReference>
<name>A0A1H2T8Z2_9RHOB</name>